<feature type="DNA-binding region" description="HMG box" evidence="5">
    <location>
        <begin position="12"/>
        <end position="84"/>
    </location>
</feature>
<dbReference type="AlphaFoldDB" id="A0A0F6NGL1"/>
<evidence type="ECO:0000256" key="5">
    <source>
        <dbReference type="PROSITE-ProRule" id="PRU00267"/>
    </source>
</evidence>
<dbReference type="GO" id="GO:0006325">
    <property type="term" value="P:chromatin organization"/>
    <property type="evidence" value="ECO:0007669"/>
    <property type="project" value="UniProtKB-ARBA"/>
</dbReference>
<dbReference type="PANTHER" id="PTHR46261">
    <property type="entry name" value="HIGH MOBILITY GROUP B PROTEIN 4-RELATED"/>
    <property type="match status" value="1"/>
</dbReference>
<dbReference type="Gene3D" id="1.10.30.10">
    <property type="entry name" value="High mobility group box domain"/>
    <property type="match status" value="1"/>
</dbReference>
<keyword evidence="3 5" id="KW-0238">DNA-binding</keyword>
<feature type="region of interest" description="Disordered" evidence="6">
    <location>
        <begin position="84"/>
        <end position="110"/>
    </location>
</feature>
<evidence type="ECO:0000256" key="2">
    <source>
        <dbReference type="ARBA" id="ARBA00008774"/>
    </source>
</evidence>
<dbReference type="InterPro" id="IPR009071">
    <property type="entry name" value="HMG_box_dom"/>
</dbReference>
<evidence type="ECO:0000256" key="3">
    <source>
        <dbReference type="ARBA" id="ARBA00023125"/>
    </source>
</evidence>
<dbReference type="EMBL" id="KM113766">
    <property type="protein sequence ID" value="AIK35196.1"/>
    <property type="molecule type" value="Genomic_DNA"/>
</dbReference>
<organism evidence="8">
    <name type="scientific">Ipomoea batatas</name>
    <name type="common">Sweet potato</name>
    <name type="synonym">Convolvulus batatas</name>
    <dbReference type="NCBI Taxonomy" id="4120"/>
    <lineage>
        <taxon>Eukaryota</taxon>
        <taxon>Viridiplantae</taxon>
        <taxon>Streptophyta</taxon>
        <taxon>Embryophyta</taxon>
        <taxon>Tracheophyta</taxon>
        <taxon>Spermatophyta</taxon>
        <taxon>Magnoliopsida</taxon>
        <taxon>eudicotyledons</taxon>
        <taxon>Gunneridae</taxon>
        <taxon>Pentapetalae</taxon>
        <taxon>asterids</taxon>
        <taxon>lamiids</taxon>
        <taxon>Solanales</taxon>
        <taxon>Convolvulaceae</taxon>
        <taxon>Ipomoeeae</taxon>
        <taxon>Ipomoea</taxon>
    </lineage>
</organism>
<dbReference type="InterPro" id="IPR031061">
    <property type="entry name" value="HMGB_plant"/>
</dbReference>
<evidence type="ECO:0000256" key="4">
    <source>
        <dbReference type="ARBA" id="ARBA00023242"/>
    </source>
</evidence>
<evidence type="ECO:0000259" key="7">
    <source>
        <dbReference type="PROSITE" id="PS50118"/>
    </source>
</evidence>
<comment type="similarity">
    <text evidence="2">Belongs to the HMGB family.</text>
</comment>
<reference evidence="8" key="1">
    <citation type="journal article" date="2015" name="Proc. Natl. Acad. Sci. U.S.A.">
        <title>The genome of cultivated sweet potato contains Agrobacterium T-DNAs with expressed genes: An example of a naturally transgenic food crop.</title>
        <authorList>
            <person name="Kyndt T."/>
            <person name="Quispe D."/>
            <person name="Zhai H."/>
            <person name="Jarret R."/>
            <person name="Ghislain M."/>
            <person name="Liu Q."/>
            <person name="Gheysen G."/>
            <person name="Kreuze J.F."/>
        </authorList>
    </citation>
    <scope>NUCLEOTIDE SEQUENCE</scope>
</reference>
<accession>A0A0F6NGL1</accession>
<dbReference type="PANTHER" id="PTHR46261:SF18">
    <property type="entry name" value="DNA-BINDING PROTEIN MNB1B"/>
    <property type="match status" value="1"/>
</dbReference>
<dbReference type="GO" id="GO:0003677">
    <property type="term" value="F:DNA binding"/>
    <property type="evidence" value="ECO:0007669"/>
    <property type="project" value="UniProtKB-UniRule"/>
</dbReference>
<proteinExistence type="inferred from homology"/>
<evidence type="ECO:0000313" key="8">
    <source>
        <dbReference type="EMBL" id="AIK35196.1"/>
    </source>
</evidence>
<dbReference type="PROSITE" id="PS50118">
    <property type="entry name" value="HMG_BOX_2"/>
    <property type="match status" value="1"/>
</dbReference>
<dbReference type="Pfam" id="PF00505">
    <property type="entry name" value="HMG_box"/>
    <property type="match status" value="1"/>
</dbReference>
<dbReference type="InterPro" id="IPR036910">
    <property type="entry name" value="HMG_box_dom_sf"/>
</dbReference>
<keyword evidence="4 5" id="KW-0539">Nucleus</keyword>
<feature type="compositionally biased region" description="Acidic residues" evidence="6">
    <location>
        <begin position="96"/>
        <end position="105"/>
    </location>
</feature>
<dbReference type="GO" id="GO:0005634">
    <property type="term" value="C:nucleus"/>
    <property type="evidence" value="ECO:0007669"/>
    <property type="project" value="UniProtKB-SubCell"/>
</dbReference>
<dbReference type="SMART" id="SM00398">
    <property type="entry name" value="HMG"/>
    <property type="match status" value="1"/>
</dbReference>
<name>A0A0F6NGL1_IPOBA</name>
<feature type="domain" description="HMG box" evidence="7">
    <location>
        <begin position="12"/>
        <end position="84"/>
    </location>
</feature>
<dbReference type="GO" id="GO:0030527">
    <property type="term" value="F:structural constituent of chromatin"/>
    <property type="evidence" value="ECO:0007669"/>
    <property type="project" value="UniProtKB-ARBA"/>
</dbReference>
<comment type="subcellular location">
    <subcellularLocation>
        <location evidence="1">Nucleus</location>
    </subcellularLocation>
</comment>
<evidence type="ECO:0000256" key="1">
    <source>
        <dbReference type="ARBA" id="ARBA00004123"/>
    </source>
</evidence>
<dbReference type="GO" id="GO:0003682">
    <property type="term" value="F:chromatin binding"/>
    <property type="evidence" value="ECO:0007669"/>
    <property type="project" value="UniProtKB-ARBA"/>
</dbReference>
<evidence type="ECO:0000256" key="6">
    <source>
        <dbReference type="SAM" id="MobiDB-lite"/>
    </source>
</evidence>
<dbReference type="GO" id="GO:0000785">
    <property type="term" value="C:chromatin"/>
    <property type="evidence" value="ECO:0007669"/>
    <property type="project" value="UniProtKB-ARBA"/>
</dbReference>
<dbReference type="SUPFAM" id="SSF47095">
    <property type="entry name" value="HMG-box"/>
    <property type="match status" value="1"/>
</dbReference>
<sequence>MKKDKVKDPNKPKRPPNSFFLFKEEFKKTYKKHPFLKIQNTAVCRISIDASEKWKCMLKSEKAPYIAKAEEMMAEYKKKMQAYNGGGVPESRVEEQPEIDEEEEESKNPSTPIIYVLTSCKAREYFLEDLI</sequence>
<protein>
    <submittedName>
        <fullName evidence="8">Putative high mobility group B2 protein</fullName>
    </submittedName>
</protein>